<evidence type="ECO:0000313" key="3">
    <source>
        <dbReference type="Proteomes" id="UP001500200"/>
    </source>
</evidence>
<keyword evidence="3" id="KW-1185">Reference proteome</keyword>
<evidence type="ECO:0000256" key="1">
    <source>
        <dbReference type="SAM" id="MobiDB-lite"/>
    </source>
</evidence>
<accession>A0ABP9SHL9</accession>
<dbReference type="EMBL" id="BAABKK010000018">
    <property type="protein sequence ID" value="GAA5196491.1"/>
    <property type="molecule type" value="Genomic_DNA"/>
</dbReference>
<sequence length="74" mass="8094">MDLAGFNHEIDVVIGYEGSEALRDPFQFEFQNSNPSIKDGSSSSPCSQHSARQRSVEEQIEGNAERAALLPKLG</sequence>
<reference evidence="3" key="1">
    <citation type="journal article" date="2019" name="Int. J. Syst. Evol. Microbiol.">
        <title>The Global Catalogue of Microorganisms (GCM) 10K type strain sequencing project: providing services to taxonomists for standard genome sequencing and annotation.</title>
        <authorList>
            <consortium name="The Broad Institute Genomics Platform"/>
            <consortium name="The Broad Institute Genome Sequencing Center for Infectious Disease"/>
            <person name="Wu L."/>
            <person name="Ma J."/>
        </authorList>
    </citation>
    <scope>NUCLEOTIDE SEQUENCE [LARGE SCALE GENOMIC DNA]</scope>
    <source>
        <strain evidence="3">JCM 18514</strain>
    </source>
</reference>
<dbReference type="Proteomes" id="UP001500200">
    <property type="component" value="Unassembled WGS sequence"/>
</dbReference>
<feature type="region of interest" description="Disordered" evidence="1">
    <location>
        <begin position="30"/>
        <end position="74"/>
    </location>
</feature>
<comment type="caution">
    <text evidence="2">The sequence shown here is derived from an EMBL/GenBank/DDBJ whole genome shotgun (WGS) entry which is preliminary data.</text>
</comment>
<proteinExistence type="predicted"/>
<evidence type="ECO:0000313" key="2">
    <source>
        <dbReference type="EMBL" id="GAA5196491.1"/>
    </source>
</evidence>
<gene>
    <name evidence="2" type="ORF">GCM10023346_29090</name>
</gene>
<protein>
    <submittedName>
        <fullName evidence="2">Uncharacterized protein</fullName>
    </submittedName>
</protein>
<feature type="compositionally biased region" description="Polar residues" evidence="1">
    <location>
        <begin position="30"/>
        <end position="50"/>
    </location>
</feature>
<name>A0ABP9SHL9_9MICC</name>
<organism evidence="2 3">
    <name type="scientific">Arthrobacter gyeryongensis</name>
    <dbReference type="NCBI Taxonomy" id="1650592"/>
    <lineage>
        <taxon>Bacteria</taxon>
        <taxon>Bacillati</taxon>
        <taxon>Actinomycetota</taxon>
        <taxon>Actinomycetes</taxon>
        <taxon>Micrococcales</taxon>
        <taxon>Micrococcaceae</taxon>
        <taxon>Arthrobacter</taxon>
    </lineage>
</organism>